<evidence type="ECO:0000313" key="1">
    <source>
        <dbReference type="WBParaSite" id="SSTP_0000063700.1"/>
    </source>
</evidence>
<sequence>MEIDKFESVNLEYFQYDIYNQIYVGTWLKLEFSISLLLLYMSSTGASFQELGLSISLLQIYKSYSTQ</sequence>
<organism evidence="1">
    <name type="scientific">Strongyloides stercoralis</name>
    <name type="common">Threadworm</name>
    <dbReference type="NCBI Taxonomy" id="6248"/>
    <lineage>
        <taxon>Eukaryota</taxon>
        <taxon>Metazoa</taxon>
        <taxon>Ecdysozoa</taxon>
        <taxon>Nematoda</taxon>
        <taxon>Chromadorea</taxon>
        <taxon>Rhabditida</taxon>
        <taxon>Tylenchina</taxon>
        <taxon>Panagrolaimomorpha</taxon>
        <taxon>Strongyloidoidea</taxon>
        <taxon>Strongyloididae</taxon>
        <taxon>Strongyloides</taxon>
    </lineage>
</organism>
<dbReference type="WBParaSite" id="SSTP_0000063700.1">
    <property type="protein sequence ID" value="SSTP_0000063700.1"/>
    <property type="gene ID" value="SSTP_0000063700"/>
</dbReference>
<name>A0A0K0DTS3_STRER</name>
<proteinExistence type="predicted"/>
<protein>
    <submittedName>
        <fullName evidence="1">Uncharacterized protein</fullName>
    </submittedName>
</protein>
<reference evidence="1" key="1">
    <citation type="submission" date="2015-08" db="UniProtKB">
        <authorList>
            <consortium name="WormBaseParasite"/>
        </authorList>
    </citation>
    <scope>IDENTIFICATION</scope>
</reference>
<dbReference type="AlphaFoldDB" id="A0A0K0DTS3"/>
<accession>A0A0K0DTS3</accession>